<evidence type="ECO:0000256" key="1">
    <source>
        <dbReference type="ARBA" id="ARBA00022898"/>
    </source>
</evidence>
<proteinExistence type="predicted"/>
<organism evidence="3 4">
    <name type="scientific">Cesiribacter andamanensis AMV16</name>
    <dbReference type="NCBI Taxonomy" id="1279009"/>
    <lineage>
        <taxon>Bacteria</taxon>
        <taxon>Pseudomonadati</taxon>
        <taxon>Bacteroidota</taxon>
        <taxon>Cytophagia</taxon>
        <taxon>Cytophagales</taxon>
        <taxon>Cesiribacteraceae</taxon>
        <taxon>Cesiribacter</taxon>
    </lineage>
</organism>
<evidence type="ECO:0000259" key="2">
    <source>
        <dbReference type="Pfam" id="PF00266"/>
    </source>
</evidence>
<name>M7NZW6_9BACT</name>
<sequence length="38" mass="4324">MKRLGLEGTARASFAVYNTLEEVDLLAEGLHYIAKRMR</sequence>
<feature type="domain" description="Aminotransferase class V" evidence="2">
    <location>
        <begin position="1"/>
        <end position="26"/>
    </location>
</feature>
<accession>M7NZW6</accession>
<dbReference type="STRING" id="1279009.ADICEAN_00966"/>
<protein>
    <submittedName>
        <fullName evidence="3">Cysteine desulfurase, SufS family</fullName>
    </submittedName>
</protein>
<evidence type="ECO:0000313" key="3">
    <source>
        <dbReference type="EMBL" id="EMR03909.1"/>
    </source>
</evidence>
<dbReference type="Proteomes" id="UP000011910">
    <property type="component" value="Unassembled WGS sequence"/>
</dbReference>
<dbReference type="EMBL" id="AODQ01000015">
    <property type="protein sequence ID" value="EMR03909.1"/>
    <property type="molecule type" value="Genomic_DNA"/>
</dbReference>
<dbReference type="Pfam" id="PF00266">
    <property type="entry name" value="Aminotran_5"/>
    <property type="match status" value="1"/>
</dbReference>
<dbReference type="InterPro" id="IPR015424">
    <property type="entry name" value="PyrdxlP-dep_Trfase"/>
</dbReference>
<dbReference type="AlphaFoldDB" id="M7NZW6"/>
<keyword evidence="4" id="KW-1185">Reference proteome</keyword>
<dbReference type="Gene3D" id="3.90.1150.10">
    <property type="entry name" value="Aspartate Aminotransferase, domain 1"/>
    <property type="match status" value="1"/>
</dbReference>
<evidence type="ECO:0000313" key="4">
    <source>
        <dbReference type="Proteomes" id="UP000011910"/>
    </source>
</evidence>
<gene>
    <name evidence="3" type="ORF">ADICEAN_00966</name>
</gene>
<dbReference type="InterPro" id="IPR000192">
    <property type="entry name" value="Aminotrans_V_dom"/>
</dbReference>
<dbReference type="InterPro" id="IPR015422">
    <property type="entry name" value="PyrdxlP-dep_Trfase_small"/>
</dbReference>
<dbReference type="PATRIC" id="fig|1279009.4.peg.980"/>
<dbReference type="SUPFAM" id="SSF53383">
    <property type="entry name" value="PLP-dependent transferases"/>
    <property type="match status" value="1"/>
</dbReference>
<reference evidence="3 4" key="1">
    <citation type="journal article" date="2013" name="Genome Announc.">
        <title>Draft Genome Sequence of Cesiribacter andamanensis Strain AMV16T, Isolated from a Soil Sample from a Mud Volcano in the Andaman Islands, India.</title>
        <authorList>
            <person name="Shivaji S."/>
            <person name="Ara S."/>
            <person name="Begum Z."/>
            <person name="Srinivas T.N."/>
            <person name="Singh A."/>
            <person name="Kumar Pinnaka A."/>
        </authorList>
    </citation>
    <scope>NUCLEOTIDE SEQUENCE [LARGE SCALE GENOMIC DNA]</scope>
    <source>
        <strain evidence="3 4">AMV16</strain>
    </source>
</reference>
<keyword evidence="1" id="KW-0663">Pyridoxal phosphate</keyword>
<comment type="caution">
    <text evidence="3">The sequence shown here is derived from an EMBL/GenBank/DDBJ whole genome shotgun (WGS) entry which is preliminary data.</text>
</comment>